<accession>A0ABV6YJH5</accession>
<evidence type="ECO:0000313" key="2">
    <source>
        <dbReference type="EMBL" id="MFC1572501.1"/>
    </source>
</evidence>
<proteinExistence type="predicted"/>
<keyword evidence="3" id="KW-1185">Reference proteome</keyword>
<gene>
    <name evidence="2" type="ORF">ACFL6M_02770</name>
</gene>
<feature type="non-terminal residue" evidence="2">
    <location>
        <position position="1"/>
    </location>
</feature>
<evidence type="ECO:0000256" key="1">
    <source>
        <dbReference type="SAM" id="MobiDB-lite"/>
    </source>
</evidence>
<name>A0ABV6YJH5_UNCEI</name>
<dbReference type="EMBL" id="JBHPKH010000018">
    <property type="protein sequence ID" value="MFC1572501.1"/>
    <property type="molecule type" value="Genomic_DNA"/>
</dbReference>
<sequence length="367" mass="39288">LTVLLIQIQIVGCGREADVEPVQLSVDRQLVPPTELIRTPGGDLVALVGEAGEGALTLYRCVSDGLNWERWQSLPAPEQITEVDLACGGSRLAVAASRGETIWVASCDADPQQPDDAHFLTTDFTAEQHVVSLAIAAVAPDADTIPGLHLAYLTGDPSDSIRVMWHRWSADGGETWSEQQRLGDGVLGRVALETQPGGGLTTDLGFSRERFMHWRGLSGLDYTGEFKVRLRVDHSSRNEIARLGKEVLVAGESHRHQVLSATSHNNGRNYEPATALGRDSDHSRVPDIDAGFGRFWVVYNAGDTLLVARTATHPSRAKLWSPGITVPVSGCLGEPSIVALPDSTAGILYAEPGGKVSFAKVPAPVGN</sequence>
<organism evidence="2 3">
    <name type="scientific">Eiseniibacteriota bacterium</name>
    <dbReference type="NCBI Taxonomy" id="2212470"/>
    <lineage>
        <taxon>Bacteria</taxon>
        <taxon>Candidatus Eiseniibacteriota</taxon>
    </lineage>
</organism>
<evidence type="ECO:0008006" key="4">
    <source>
        <dbReference type="Google" id="ProtNLM"/>
    </source>
</evidence>
<dbReference type="InterPro" id="IPR036278">
    <property type="entry name" value="Sialidase_sf"/>
</dbReference>
<dbReference type="CDD" id="cd15482">
    <property type="entry name" value="Sialidase_non-viral"/>
    <property type="match status" value="1"/>
</dbReference>
<dbReference type="SUPFAM" id="SSF50939">
    <property type="entry name" value="Sialidases"/>
    <property type="match status" value="1"/>
</dbReference>
<feature type="region of interest" description="Disordered" evidence="1">
    <location>
        <begin position="262"/>
        <end position="282"/>
    </location>
</feature>
<evidence type="ECO:0000313" key="3">
    <source>
        <dbReference type="Proteomes" id="UP001593833"/>
    </source>
</evidence>
<dbReference type="Proteomes" id="UP001593833">
    <property type="component" value="Unassembled WGS sequence"/>
</dbReference>
<protein>
    <recommendedName>
        <fullName evidence="4">Exo-alpha-sialidase</fullName>
    </recommendedName>
</protein>
<comment type="caution">
    <text evidence="2">The sequence shown here is derived from an EMBL/GenBank/DDBJ whole genome shotgun (WGS) entry which is preliminary data.</text>
</comment>
<reference evidence="2 3" key="1">
    <citation type="submission" date="2024-09" db="EMBL/GenBank/DDBJ databases">
        <authorList>
            <person name="D'Angelo T."/>
        </authorList>
    </citation>
    <scope>NUCLEOTIDE SEQUENCE [LARGE SCALE GENOMIC DNA]</scope>
    <source>
        <strain evidence="2">SAG AM-320-E07</strain>
    </source>
</reference>